<dbReference type="SUPFAM" id="SSF53756">
    <property type="entry name" value="UDP-Glycosyltransferase/glycogen phosphorylase"/>
    <property type="match status" value="1"/>
</dbReference>
<organism evidence="3 4">
    <name type="scientific">Bacillus vallismortis</name>
    <dbReference type="NCBI Taxonomy" id="72361"/>
    <lineage>
        <taxon>Bacteria</taxon>
        <taxon>Bacillati</taxon>
        <taxon>Bacillota</taxon>
        <taxon>Bacilli</taxon>
        <taxon>Bacillales</taxon>
        <taxon>Bacillaceae</taxon>
        <taxon>Bacillus</taxon>
    </lineage>
</organism>
<dbReference type="InterPro" id="IPR007235">
    <property type="entry name" value="Glyco_trans_28_C"/>
</dbReference>
<sequence>MHIGIVADGGYEKGMGHVVRMKRLAEELKQRCLITFYTNQESEPFLHEEHWHVIVKPELRQDEFILREIKNKHLDLLLFDILDAPAELLRKIKAETDAKIVLFEEKNEKAIQLSDAVINGIYGDIRSRSYDQGNTRIYEGPDYLILHPAFQTARNDYKLRKKCRNILVALGGSDPKQLIFKVLAAADQVPAMKDKNMIFVMGSASPHQEALRRLIQKKPQYTVIGQTSDMAGVMKQADAAIVAGGISLYEAICIGVPCLVLSQVEHQTATAKTFAEQGAALDLGLGELVSDETLIYQMSRISSSYPLRRSLHKGGRPLVDGKGIKRVKAILQDLYDQKL</sequence>
<dbReference type="PANTHER" id="PTHR21015">
    <property type="entry name" value="UDP-N-ACETYLGLUCOSAMINE--N-ACETYLMURAMYL-(PENTAPEPTIDE) PYROPHOSPHORYL-UNDECAPRENOL N-ACETYLGLUCOSAMINE TRANSFERASE 1"/>
    <property type="match status" value="1"/>
</dbReference>
<evidence type="ECO:0000313" key="3">
    <source>
        <dbReference type="EMBL" id="USP95223.1"/>
    </source>
</evidence>
<dbReference type="Pfam" id="PF04101">
    <property type="entry name" value="Glyco_tran_28_C"/>
    <property type="match status" value="1"/>
</dbReference>
<dbReference type="Gene3D" id="3.40.50.2000">
    <property type="entry name" value="Glycogen Phosphorylase B"/>
    <property type="match status" value="1"/>
</dbReference>
<dbReference type="Gene3D" id="3.40.50.11190">
    <property type="match status" value="1"/>
</dbReference>
<dbReference type="Proteomes" id="UP001057348">
    <property type="component" value="Chromosome"/>
</dbReference>
<dbReference type="RefSeq" id="WP_253268654.1">
    <property type="nucleotide sequence ID" value="NZ_CP092751.1"/>
</dbReference>
<dbReference type="PANTHER" id="PTHR21015:SF22">
    <property type="entry name" value="GLYCOSYLTRANSFERASE"/>
    <property type="match status" value="1"/>
</dbReference>
<gene>
    <name evidence="3" type="ORF">MKF32_18760</name>
</gene>
<evidence type="ECO:0000259" key="2">
    <source>
        <dbReference type="Pfam" id="PF04101"/>
    </source>
</evidence>
<evidence type="ECO:0000256" key="1">
    <source>
        <dbReference type="ARBA" id="ARBA00023136"/>
    </source>
</evidence>
<dbReference type="EMBL" id="CP092751">
    <property type="protein sequence ID" value="USP95223.1"/>
    <property type="molecule type" value="Genomic_DNA"/>
</dbReference>
<reference evidence="3" key="1">
    <citation type="submission" date="2022-02" db="EMBL/GenBank/DDBJ databases">
        <title>Draft Genome Sequence of Bacillus vallismortis Strain BL01, Isolated from Artemisia lerchiana Web. Roots.</title>
        <authorList>
            <person name="Chebotar V.K."/>
            <person name="Gancheva M.S."/>
            <person name="Chizhevskaya E.P."/>
            <person name="Komarova O.V."/>
            <person name="Baganova M.E."/>
            <person name="Zaplatkin A.N."/>
            <person name="Pishchik V.N."/>
        </authorList>
    </citation>
    <scope>NUCLEOTIDE SEQUENCE</scope>
    <source>
        <strain evidence="3">BL01</strain>
    </source>
</reference>
<name>A0ABY4XXY2_BACVA</name>
<protein>
    <submittedName>
        <fullName evidence="3">PseG/SpsG family protein</fullName>
    </submittedName>
</protein>
<keyword evidence="4" id="KW-1185">Reference proteome</keyword>
<feature type="domain" description="Glycosyl transferase family 28 C-terminal" evidence="2">
    <location>
        <begin position="168"/>
        <end position="288"/>
    </location>
</feature>
<evidence type="ECO:0000313" key="4">
    <source>
        <dbReference type="Proteomes" id="UP001057348"/>
    </source>
</evidence>
<keyword evidence="1" id="KW-0472">Membrane</keyword>
<proteinExistence type="predicted"/>
<accession>A0ABY4XXY2</accession>